<evidence type="ECO:0000313" key="1">
    <source>
        <dbReference type="EMBL" id="MDO1447468.1"/>
    </source>
</evidence>
<reference evidence="1" key="1">
    <citation type="submission" date="2023-07" db="EMBL/GenBank/DDBJ databases">
        <title>The genome sequence of Rhodocytophaga aerolata KACC 12507.</title>
        <authorList>
            <person name="Zhang X."/>
        </authorList>
    </citation>
    <scope>NUCLEOTIDE SEQUENCE</scope>
    <source>
        <strain evidence="1">KACC 12507</strain>
    </source>
</reference>
<proteinExistence type="predicted"/>
<dbReference type="Proteomes" id="UP001168528">
    <property type="component" value="Unassembled WGS sequence"/>
</dbReference>
<accession>A0ABT8R5V1</accession>
<gene>
    <name evidence="1" type="ORF">Q0590_14465</name>
</gene>
<name>A0ABT8R5V1_9BACT</name>
<sequence>MQKLLWCFVAGIGMHFSGRAQETPVYSINAGEVVSTIIPSKEQYLYNGFQQGTVFFRNGRSLPARLNYNRLYGEMQFINSKGDTLALVEENSLKKIAIGEQVFYYMNKNGFVELIPADVPVKLARKQNLEIIRSAFKLVSNSGGVAAGGPGISMNGPGKGSNFTPGYSYRNLYSQKAPGELQLARQSSYYFVDQNERIYRAQKATLLKLFGRHKKAIEHYVDTNQLDFTREEDLKKLLVFCAQWTEK</sequence>
<comment type="caution">
    <text evidence="1">The sequence shown here is derived from an EMBL/GenBank/DDBJ whole genome shotgun (WGS) entry which is preliminary data.</text>
</comment>
<dbReference type="EMBL" id="JAUKPO010000007">
    <property type="protein sequence ID" value="MDO1447468.1"/>
    <property type="molecule type" value="Genomic_DNA"/>
</dbReference>
<protein>
    <recommendedName>
        <fullName evidence="3">DUF4369 domain-containing protein</fullName>
    </recommendedName>
</protein>
<evidence type="ECO:0000313" key="2">
    <source>
        <dbReference type="Proteomes" id="UP001168528"/>
    </source>
</evidence>
<dbReference type="RefSeq" id="WP_302038272.1">
    <property type="nucleotide sequence ID" value="NZ_JAUKPO010000007.1"/>
</dbReference>
<organism evidence="1 2">
    <name type="scientific">Rhodocytophaga aerolata</name>
    <dbReference type="NCBI Taxonomy" id="455078"/>
    <lineage>
        <taxon>Bacteria</taxon>
        <taxon>Pseudomonadati</taxon>
        <taxon>Bacteroidota</taxon>
        <taxon>Cytophagia</taxon>
        <taxon>Cytophagales</taxon>
        <taxon>Rhodocytophagaceae</taxon>
        <taxon>Rhodocytophaga</taxon>
    </lineage>
</organism>
<evidence type="ECO:0008006" key="3">
    <source>
        <dbReference type="Google" id="ProtNLM"/>
    </source>
</evidence>
<keyword evidence="2" id="KW-1185">Reference proteome</keyword>